<accession>A0A6J7FQG5</accession>
<dbReference type="InterPro" id="IPR036116">
    <property type="entry name" value="FN3_sf"/>
</dbReference>
<dbReference type="PANTHER" id="PTHR30582">
    <property type="entry name" value="L,D-TRANSPEPTIDASE"/>
    <property type="match status" value="1"/>
</dbReference>
<evidence type="ECO:0000256" key="5">
    <source>
        <dbReference type="ARBA" id="ARBA00023315"/>
    </source>
</evidence>
<dbReference type="Pfam" id="PF03734">
    <property type="entry name" value="YkuD"/>
    <property type="match status" value="1"/>
</dbReference>
<dbReference type="GO" id="GO:0008360">
    <property type="term" value="P:regulation of cell shape"/>
    <property type="evidence" value="ECO:0007669"/>
    <property type="project" value="UniProtKB-KW"/>
</dbReference>
<dbReference type="UniPathway" id="UPA00219"/>
<keyword evidence="2" id="KW-0808">Transferase</keyword>
<dbReference type="InterPro" id="IPR003961">
    <property type="entry name" value="FN3_dom"/>
</dbReference>
<evidence type="ECO:0000256" key="6">
    <source>
        <dbReference type="ARBA" id="ARBA00023316"/>
    </source>
</evidence>
<evidence type="ECO:0000256" key="3">
    <source>
        <dbReference type="ARBA" id="ARBA00022960"/>
    </source>
</evidence>
<dbReference type="PROSITE" id="PS52029">
    <property type="entry name" value="LD_TPASE"/>
    <property type="match status" value="1"/>
</dbReference>
<reference evidence="10" key="1">
    <citation type="submission" date="2020-05" db="EMBL/GenBank/DDBJ databases">
        <authorList>
            <person name="Chiriac C."/>
            <person name="Salcher M."/>
            <person name="Ghai R."/>
            <person name="Kavagutti S V."/>
        </authorList>
    </citation>
    <scope>NUCLEOTIDE SEQUENCE</scope>
</reference>
<sequence>MLPPHFRRISVVFALSVCLGVVASPAFAAAPYPDPPNIAAVTTSSSGSLQIQYVLPVNNFSYPVTEVQVTSNGGNTWASCGTVDGVCKVSGLTNGLKYIVALRSVNSAGPSEPSVNGSGVPKVPTAEDVDKLSNLPRSRVNVKASFNAASNNLGVDGAVTRVGIGALPELKFSRDIPNKAVVERHLTVSATSDSTGVTQLIPGRWAWQDARTIVYRPTGFWPGRSTITIASSLDSANLGVVGGSTLVGSSSLGTTYTFKTARSLVGRVDGAAHLMNVYVDGQKVKSFKISLGGPDWRTRNGVKVINTQKEPSKTYTSQALGLTAPEDQYRLDARWNTRLTPSGEFIHSAPWATGRLGKWNGSHGCTNMFEDNAKWIFDNTIPGDVFIYTNTQGETAQPGNGSGGLWNIPWTSWVRKSALGGLPLPVPTPIPTPTPTPSSTPNPGTPTPGPSTINT</sequence>
<dbReference type="CDD" id="cd16913">
    <property type="entry name" value="YkuD_like"/>
    <property type="match status" value="1"/>
</dbReference>
<dbReference type="InterPro" id="IPR005490">
    <property type="entry name" value="LD_TPept_cat_dom"/>
</dbReference>
<keyword evidence="6" id="KW-0961">Cell wall biogenesis/degradation</keyword>
<keyword evidence="3" id="KW-0133">Cell shape</keyword>
<dbReference type="InterPro" id="IPR050979">
    <property type="entry name" value="LD-transpeptidase"/>
</dbReference>
<dbReference type="EMBL" id="CAEZWR010000072">
    <property type="protein sequence ID" value="CAB4664280.1"/>
    <property type="molecule type" value="Genomic_DNA"/>
</dbReference>
<proteinExistence type="predicted"/>
<dbReference type="Gene3D" id="2.60.40.3710">
    <property type="match status" value="1"/>
</dbReference>
<protein>
    <submittedName>
        <fullName evidence="10">Unannotated protein</fullName>
    </submittedName>
</protein>
<feature type="domain" description="L,D-TPase catalytic" evidence="8">
    <location>
        <begin position="264"/>
        <end position="389"/>
    </location>
</feature>
<dbReference type="InterPro" id="IPR038063">
    <property type="entry name" value="Transpep_catalytic_dom"/>
</dbReference>
<dbReference type="GO" id="GO:0005576">
    <property type="term" value="C:extracellular region"/>
    <property type="evidence" value="ECO:0007669"/>
    <property type="project" value="TreeGrafter"/>
</dbReference>
<dbReference type="PANTHER" id="PTHR30582:SF2">
    <property type="entry name" value="L,D-TRANSPEPTIDASE YCIB-RELATED"/>
    <property type="match status" value="1"/>
</dbReference>
<dbReference type="Gene3D" id="2.40.440.10">
    <property type="entry name" value="L,D-transpeptidase catalytic domain-like"/>
    <property type="match status" value="1"/>
</dbReference>
<evidence type="ECO:0000256" key="7">
    <source>
        <dbReference type="SAM" id="MobiDB-lite"/>
    </source>
</evidence>
<keyword evidence="5" id="KW-0012">Acyltransferase</keyword>
<comment type="pathway">
    <text evidence="1">Cell wall biogenesis; peptidoglycan biosynthesis.</text>
</comment>
<dbReference type="EMBL" id="CAFBMO010000007">
    <property type="protein sequence ID" value="CAB4897701.1"/>
    <property type="molecule type" value="Genomic_DNA"/>
</dbReference>
<evidence type="ECO:0000313" key="10">
    <source>
        <dbReference type="EMBL" id="CAB4897701.1"/>
    </source>
</evidence>
<gene>
    <name evidence="9" type="ORF">UFOPK2282_00746</name>
    <name evidence="10" type="ORF">UFOPK3576_00288</name>
</gene>
<dbReference type="AlphaFoldDB" id="A0A6J7FQG5"/>
<evidence type="ECO:0000256" key="2">
    <source>
        <dbReference type="ARBA" id="ARBA00022679"/>
    </source>
</evidence>
<organism evidence="10">
    <name type="scientific">freshwater metagenome</name>
    <dbReference type="NCBI Taxonomy" id="449393"/>
    <lineage>
        <taxon>unclassified sequences</taxon>
        <taxon>metagenomes</taxon>
        <taxon>ecological metagenomes</taxon>
    </lineage>
</organism>
<dbReference type="SMART" id="SM00060">
    <property type="entry name" value="FN3"/>
    <property type="match status" value="1"/>
</dbReference>
<dbReference type="Gene3D" id="2.60.40.10">
    <property type="entry name" value="Immunoglobulins"/>
    <property type="match status" value="1"/>
</dbReference>
<dbReference type="GO" id="GO:0071972">
    <property type="term" value="F:peptidoglycan L,D-transpeptidase activity"/>
    <property type="evidence" value="ECO:0007669"/>
    <property type="project" value="TreeGrafter"/>
</dbReference>
<keyword evidence="4" id="KW-0573">Peptidoglycan synthesis</keyword>
<feature type="region of interest" description="Disordered" evidence="7">
    <location>
        <begin position="424"/>
        <end position="455"/>
    </location>
</feature>
<evidence type="ECO:0000256" key="4">
    <source>
        <dbReference type="ARBA" id="ARBA00022984"/>
    </source>
</evidence>
<dbReference type="SUPFAM" id="SSF49265">
    <property type="entry name" value="Fibronectin type III"/>
    <property type="match status" value="1"/>
</dbReference>
<dbReference type="CDD" id="cd00063">
    <property type="entry name" value="FN3"/>
    <property type="match status" value="1"/>
</dbReference>
<dbReference type="InterPro" id="IPR041280">
    <property type="entry name" value="Big_10"/>
</dbReference>
<dbReference type="Pfam" id="PF17964">
    <property type="entry name" value="Big_10"/>
    <property type="match status" value="1"/>
</dbReference>
<name>A0A6J7FQG5_9ZZZZ</name>
<feature type="compositionally biased region" description="Pro residues" evidence="7">
    <location>
        <begin position="424"/>
        <end position="449"/>
    </location>
</feature>
<evidence type="ECO:0000259" key="8">
    <source>
        <dbReference type="PROSITE" id="PS52029"/>
    </source>
</evidence>
<dbReference type="GO" id="GO:0016746">
    <property type="term" value="F:acyltransferase activity"/>
    <property type="evidence" value="ECO:0007669"/>
    <property type="project" value="UniProtKB-KW"/>
</dbReference>
<evidence type="ECO:0000313" key="9">
    <source>
        <dbReference type="EMBL" id="CAB4664280.1"/>
    </source>
</evidence>
<evidence type="ECO:0000256" key="1">
    <source>
        <dbReference type="ARBA" id="ARBA00004752"/>
    </source>
</evidence>
<dbReference type="GO" id="GO:0018104">
    <property type="term" value="P:peptidoglycan-protein cross-linking"/>
    <property type="evidence" value="ECO:0007669"/>
    <property type="project" value="TreeGrafter"/>
</dbReference>
<dbReference type="GO" id="GO:0071555">
    <property type="term" value="P:cell wall organization"/>
    <property type="evidence" value="ECO:0007669"/>
    <property type="project" value="UniProtKB-KW"/>
</dbReference>
<dbReference type="SUPFAM" id="SSF141523">
    <property type="entry name" value="L,D-transpeptidase catalytic domain-like"/>
    <property type="match status" value="1"/>
</dbReference>
<dbReference type="InterPro" id="IPR013783">
    <property type="entry name" value="Ig-like_fold"/>
</dbReference>